<keyword evidence="1" id="KW-1133">Transmembrane helix</keyword>
<dbReference type="AlphaFoldDB" id="A0A5Q5BMZ4"/>
<dbReference type="Gene3D" id="2.60.120.260">
    <property type="entry name" value="Galactose-binding domain-like"/>
    <property type="match status" value="1"/>
</dbReference>
<protein>
    <recommendedName>
        <fullName evidence="4">Cellulose biosynthesis cyclic di-GMP-binding regulatory protein BcsB</fullName>
    </recommendedName>
</protein>
<dbReference type="KEGG" id="mmc:Mmcs_3592"/>
<sequence precursor="true">MSVGFIRRVVGLVSSVFMVAALGAPAVVHAAPLNADPAAGPEVALPWRTLGLPGDITLVGADTNQDFTVPVPTGFAAIRLRGLIHAPVDLGAGFVEISDSTGRSLATVNLPAVAPDQAVVPFDVDIAAGRVNASKLGLSFTVREAALPVGDRCGLGERVTLSDLATVFTGVEPAPTTVATFFPPVLQRLTIYAPIDADDAEEQAVLTLASAVARMYRPQSPVVTVVKKPRGATPPAAPQFTRAVVVENGDAALEVVNPDTPDVYLELNGRGDQLAAQASLVANQMQSLAQVPGVRVDKAGSAGESSVDEMSFGELNMAGESSVLRTSTMTVGVDRAALGAGRVDGLQVHLLATHTPVQPMDSASVMVSVNGQAVHTAPLGESGRVDTVFYVPGEFLDQRINLEFDLTFSPRQLCSPTIAPLTFQVDPRSTLTMRRGGPPLGGFGAVPSEFGPEFLVALDGGNPNQLHYATRVVTAVARLTDAALTPRIVDVKAAADAGIGALIVANAATIEQTSIRPPVGGESAEVKVDLGDELRADINRGLGSVQAFADPPRNRSVVLVTTSGAWTLVEPLFGYIDQQPDGWSSLDGNVLAAGAAGSVTNLSIGSEDTAAPPAQDSADSRVWVAVGVGCAALAALAVGAALWWRRRRGSAA</sequence>
<reference evidence="3" key="1">
    <citation type="submission" date="2006-06" db="EMBL/GenBank/DDBJ databases">
        <title>Complete sequence of chromosome of Mycobacterium sp. MCS.</title>
        <authorList>
            <consortium name="US DOE Joint Genome Institute"/>
            <person name="Copeland A."/>
            <person name="Lucas S."/>
            <person name="Lapidus A."/>
            <person name="Barry K."/>
            <person name="Detter J.C."/>
            <person name="Glavina del Rio T."/>
            <person name="Hammon N."/>
            <person name="Israni S."/>
            <person name="Dalin E."/>
            <person name="Tice H."/>
            <person name="Pitluck S."/>
            <person name="Martinez M."/>
            <person name="Schmutz J."/>
            <person name="Larimer F."/>
            <person name="Land M."/>
            <person name="Hauser L."/>
            <person name="Kyrpides N."/>
            <person name="Kim E."/>
            <person name="Miller C.D."/>
            <person name="Hughes J.E."/>
            <person name="Anderson A.J."/>
            <person name="Sims R.C."/>
            <person name="Richardson P."/>
        </authorList>
    </citation>
    <scope>NUCLEOTIDE SEQUENCE [LARGE SCALE GENOMIC DNA]</scope>
    <source>
        <strain evidence="3">MCS</strain>
    </source>
</reference>
<name>A0A5Q5BMZ4_MYCSS</name>
<evidence type="ECO:0000313" key="3">
    <source>
        <dbReference type="EMBL" id="ABG09699.1"/>
    </source>
</evidence>
<keyword evidence="2" id="KW-0732">Signal</keyword>
<keyword evidence="1" id="KW-0812">Transmembrane</keyword>
<feature type="chain" id="PRO_5024393038" description="Cellulose biosynthesis cyclic di-GMP-binding regulatory protein BcsB" evidence="2">
    <location>
        <begin position="31"/>
        <end position="652"/>
    </location>
</feature>
<evidence type="ECO:0000256" key="2">
    <source>
        <dbReference type="SAM" id="SignalP"/>
    </source>
</evidence>
<accession>A0A5Q5BMZ4</accession>
<gene>
    <name evidence="3" type="ordered locus">Mmcs_3592</name>
</gene>
<feature type="signal peptide" evidence="2">
    <location>
        <begin position="1"/>
        <end position="30"/>
    </location>
</feature>
<proteinExistence type="predicted"/>
<evidence type="ECO:0000256" key="1">
    <source>
        <dbReference type="SAM" id="Phobius"/>
    </source>
</evidence>
<organism evidence="3">
    <name type="scientific">Mycobacterium sp. (strain MCS)</name>
    <dbReference type="NCBI Taxonomy" id="164756"/>
    <lineage>
        <taxon>Bacteria</taxon>
        <taxon>Bacillati</taxon>
        <taxon>Actinomycetota</taxon>
        <taxon>Actinomycetes</taxon>
        <taxon>Mycobacteriales</taxon>
        <taxon>Mycobacteriaceae</taxon>
        <taxon>Mycobacterium</taxon>
    </lineage>
</organism>
<evidence type="ECO:0008006" key="4">
    <source>
        <dbReference type="Google" id="ProtNLM"/>
    </source>
</evidence>
<keyword evidence="1" id="KW-0472">Membrane</keyword>
<feature type="transmembrane region" description="Helical" evidence="1">
    <location>
        <begin position="622"/>
        <end position="644"/>
    </location>
</feature>
<dbReference type="EMBL" id="CP000384">
    <property type="protein sequence ID" value="ABG09699.1"/>
    <property type="molecule type" value="Genomic_DNA"/>
</dbReference>